<feature type="region of interest" description="Disordered" evidence="4">
    <location>
        <begin position="251"/>
        <end position="287"/>
    </location>
</feature>
<dbReference type="Pfam" id="PF00005">
    <property type="entry name" value="ABC_tran"/>
    <property type="match status" value="1"/>
</dbReference>
<keyword evidence="2" id="KW-0547">Nucleotide-binding</keyword>
<dbReference type="InterPro" id="IPR027417">
    <property type="entry name" value="P-loop_NTPase"/>
</dbReference>
<evidence type="ECO:0000313" key="7">
    <source>
        <dbReference type="Proteomes" id="UP000294513"/>
    </source>
</evidence>
<evidence type="ECO:0000256" key="4">
    <source>
        <dbReference type="SAM" id="MobiDB-lite"/>
    </source>
</evidence>
<dbReference type="SUPFAM" id="SSF52540">
    <property type="entry name" value="P-loop containing nucleoside triphosphate hydrolases"/>
    <property type="match status" value="1"/>
</dbReference>
<dbReference type="RefSeq" id="WP_131895730.1">
    <property type="nucleotide sequence ID" value="NZ_SMKU01000108.1"/>
</dbReference>
<protein>
    <submittedName>
        <fullName evidence="6">ABC transporter ATP-binding protein</fullName>
    </submittedName>
</protein>
<organism evidence="6 7">
    <name type="scientific">Actinomadura rubrisoli</name>
    <dbReference type="NCBI Taxonomy" id="2530368"/>
    <lineage>
        <taxon>Bacteria</taxon>
        <taxon>Bacillati</taxon>
        <taxon>Actinomycetota</taxon>
        <taxon>Actinomycetes</taxon>
        <taxon>Streptosporangiales</taxon>
        <taxon>Thermomonosporaceae</taxon>
        <taxon>Actinomadura</taxon>
    </lineage>
</organism>
<dbReference type="Proteomes" id="UP000294513">
    <property type="component" value="Unassembled WGS sequence"/>
</dbReference>
<dbReference type="PROSITE" id="PS50893">
    <property type="entry name" value="ABC_TRANSPORTER_2"/>
    <property type="match status" value="1"/>
</dbReference>
<dbReference type="GO" id="GO:0016887">
    <property type="term" value="F:ATP hydrolysis activity"/>
    <property type="evidence" value="ECO:0007669"/>
    <property type="project" value="InterPro"/>
</dbReference>
<keyword evidence="3 6" id="KW-0067">ATP-binding</keyword>
<dbReference type="Gene3D" id="3.40.50.300">
    <property type="entry name" value="P-loop containing nucleotide triphosphate hydrolases"/>
    <property type="match status" value="1"/>
</dbReference>
<gene>
    <name evidence="6" type="ORF">E1298_20795</name>
</gene>
<dbReference type="SMART" id="SM00382">
    <property type="entry name" value="AAA"/>
    <property type="match status" value="1"/>
</dbReference>
<dbReference type="PROSITE" id="PS00211">
    <property type="entry name" value="ABC_TRANSPORTER_1"/>
    <property type="match status" value="1"/>
</dbReference>
<evidence type="ECO:0000259" key="5">
    <source>
        <dbReference type="PROSITE" id="PS50893"/>
    </source>
</evidence>
<dbReference type="InterPro" id="IPR003593">
    <property type="entry name" value="AAA+_ATPase"/>
</dbReference>
<feature type="domain" description="ABC transporter" evidence="5">
    <location>
        <begin position="4"/>
        <end position="237"/>
    </location>
</feature>
<keyword evidence="1" id="KW-0813">Transport</keyword>
<dbReference type="OrthoDB" id="4310860at2"/>
<name>A0A4R5BG23_9ACTN</name>
<dbReference type="InterPro" id="IPR003439">
    <property type="entry name" value="ABC_transporter-like_ATP-bd"/>
</dbReference>
<dbReference type="CDD" id="cd03293">
    <property type="entry name" value="ABC_NrtD_SsuB_transporters"/>
    <property type="match status" value="1"/>
</dbReference>
<dbReference type="InterPro" id="IPR050166">
    <property type="entry name" value="ABC_transporter_ATP-bind"/>
</dbReference>
<dbReference type="PANTHER" id="PTHR42788:SF13">
    <property type="entry name" value="ALIPHATIC SULFONATES IMPORT ATP-BINDING PROTEIN SSUB"/>
    <property type="match status" value="1"/>
</dbReference>
<dbReference type="GO" id="GO:0005524">
    <property type="term" value="F:ATP binding"/>
    <property type="evidence" value="ECO:0007669"/>
    <property type="project" value="UniProtKB-KW"/>
</dbReference>
<proteinExistence type="predicted"/>
<evidence type="ECO:0000313" key="6">
    <source>
        <dbReference type="EMBL" id="TDD83840.1"/>
    </source>
</evidence>
<comment type="caution">
    <text evidence="6">The sequence shown here is derived from an EMBL/GenBank/DDBJ whole genome shotgun (WGS) entry which is preliminary data.</text>
</comment>
<evidence type="ECO:0000256" key="1">
    <source>
        <dbReference type="ARBA" id="ARBA00022448"/>
    </source>
</evidence>
<dbReference type="PANTHER" id="PTHR42788">
    <property type="entry name" value="TAURINE IMPORT ATP-BINDING PROTEIN-RELATED"/>
    <property type="match status" value="1"/>
</dbReference>
<evidence type="ECO:0000256" key="2">
    <source>
        <dbReference type="ARBA" id="ARBA00022741"/>
    </source>
</evidence>
<dbReference type="EMBL" id="SMKU01000108">
    <property type="protein sequence ID" value="TDD83840.1"/>
    <property type="molecule type" value="Genomic_DNA"/>
</dbReference>
<keyword evidence="7" id="KW-1185">Reference proteome</keyword>
<sequence>MTALEIDRLHKVYTDAYSGEEVTAIDDVSFTVKEGEFVSVLGPSGCGKTTVLNIVAGFVRQSGGTVVVDGRPVDGPGPDRGVVFQSHALFPWKTVLGNVVFGLRMRKVPRAERNARAQEFLKLVGLDGFAHRYPHELSGGMQQRLGVARVLANEPAVMLMDEPFASIDAQTRRRLQEDLTGISETRRPTVFFVTHDVDEAVFLSDRIVVLSRRPSRVREIVDVTLPRPRRWQETAELPEFRRTANRVNDLLAGDEDAGDGAGASAGDGGVGDGGARGEDAGGGPNAA</sequence>
<reference evidence="6 7" key="1">
    <citation type="submission" date="2019-03" db="EMBL/GenBank/DDBJ databases">
        <title>Draft genome sequences of novel Actinobacteria.</title>
        <authorList>
            <person name="Sahin N."/>
            <person name="Ay H."/>
            <person name="Saygin H."/>
        </authorList>
    </citation>
    <scope>NUCLEOTIDE SEQUENCE [LARGE SCALE GENOMIC DNA]</scope>
    <source>
        <strain evidence="6 7">H3C3</strain>
    </source>
</reference>
<feature type="compositionally biased region" description="Gly residues" evidence="4">
    <location>
        <begin position="259"/>
        <end position="287"/>
    </location>
</feature>
<dbReference type="InterPro" id="IPR017871">
    <property type="entry name" value="ABC_transporter-like_CS"/>
</dbReference>
<evidence type="ECO:0000256" key="3">
    <source>
        <dbReference type="ARBA" id="ARBA00022840"/>
    </source>
</evidence>
<dbReference type="AlphaFoldDB" id="A0A4R5BG23"/>
<accession>A0A4R5BG23</accession>